<dbReference type="InterPro" id="IPR015449">
    <property type="entry name" value="K_chnl_Ca-activ_SK"/>
</dbReference>
<feature type="transmembrane region" description="Helical" evidence="1">
    <location>
        <begin position="183"/>
        <end position="200"/>
    </location>
</feature>
<dbReference type="Proteomes" id="UP000187209">
    <property type="component" value="Unassembled WGS sequence"/>
</dbReference>
<protein>
    <recommendedName>
        <fullName evidence="2">Potassium channel domain-containing protein</fullName>
    </recommendedName>
</protein>
<accession>A0A1R2BK29</accession>
<comment type="caution">
    <text evidence="3">The sequence shown here is derived from an EMBL/GenBank/DDBJ whole genome shotgun (WGS) entry which is preliminary data.</text>
</comment>
<feature type="domain" description="Potassium channel" evidence="2">
    <location>
        <begin position="257"/>
        <end position="324"/>
    </location>
</feature>
<evidence type="ECO:0000313" key="4">
    <source>
        <dbReference type="Proteomes" id="UP000187209"/>
    </source>
</evidence>
<feature type="transmembrane region" description="Helical" evidence="1">
    <location>
        <begin position="236"/>
        <end position="254"/>
    </location>
</feature>
<keyword evidence="1" id="KW-0812">Transmembrane</keyword>
<feature type="transmembrane region" description="Helical" evidence="1">
    <location>
        <begin position="303"/>
        <end position="326"/>
    </location>
</feature>
<organism evidence="3 4">
    <name type="scientific">Stentor coeruleus</name>
    <dbReference type="NCBI Taxonomy" id="5963"/>
    <lineage>
        <taxon>Eukaryota</taxon>
        <taxon>Sar</taxon>
        <taxon>Alveolata</taxon>
        <taxon>Ciliophora</taxon>
        <taxon>Postciliodesmatophora</taxon>
        <taxon>Heterotrichea</taxon>
        <taxon>Heterotrichida</taxon>
        <taxon>Stentoridae</taxon>
        <taxon>Stentor</taxon>
    </lineage>
</organism>
<feature type="transmembrane region" description="Helical" evidence="1">
    <location>
        <begin position="274"/>
        <end position="291"/>
    </location>
</feature>
<keyword evidence="4" id="KW-1185">Reference proteome</keyword>
<feature type="transmembrane region" description="Helical" evidence="1">
    <location>
        <begin position="45"/>
        <end position="64"/>
    </location>
</feature>
<evidence type="ECO:0000313" key="3">
    <source>
        <dbReference type="EMBL" id="OMJ77117.1"/>
    </source>
</evidence>
<reference evidence="3 4" key="1">
    <citation type="submission" date="2016-11" db="EMBL/GenBank/DDBJ databases">
        <title>The macronuclear genome of Stentor coeruleus: a giant cell with tiny introns.</title>
        <authorList>
            <person name="Slabodnick M."/>
            <person name="Ruby J.G."/>
            <person name="Reiff S.B."/>
            <person name="Swart E.C."/>
            <person name="Gosai S."/>
            <person name="Prabakaran S."/>
            <person name="Witkowska E."/>
            <person name="Larue G.E."/>
            <person name="Fisher S."/>
            <person name="Freeman R.M."/>
            <person name="Gunawardena J."/>
            <person name="Chu W."/>
            <person name="Stover N.A."/>
            <person name="Gregory B.D."/>
            <person name="Nowacki M."/>
            <person name="Derisi J."/>
            <person name="Roy S.W."/>
            <person name="Marshall W.F."/>
            <person name="Sood P."/>
        </authorList>
    </citation>
    <scope>NUCLEOTIDE SEQUENCE [LARGE SCALE GENOMIC DNA]</scope>
    <source>
        <strain evidence="3">WM001</strain>
    </source>
</reference>
<proteinExistence type="predicted"/>
<evidence type="ECO:0000256" key="1">
    <source>
        <dbReference type="SAM" id="Phobius"/>
    </source>
</evidence>
<feature type="transmembrane region" description="Helical" evidence="1">
    <location>
        <begin position="126"/>
        <end position="147"/>
    </location>
</feature>
<dbReference type="InterPro" id="IPR013099">
    <property type="entry name" value="K_chnl_dom"/>
</dbReference>
<dbReference type="OrthoDB" id="433309at2759"/>
<keyword evidence="1" id="KW-0472">Membrane</keyword>
<name>A0A1R2BK29_9CILI</name>
<feature type="transmembrane region" description="Helical" evidence="1">
    <location>
        <begin position="84"/>
        <end position="106"/>
    </location>
</feature>
<dbReference type="Pfam" id="PF07885">
    <property type="entry name" value="Ion_trans_2"/>
    <property type="match status" value="1"/>
</dbReference>
<dbReference type="GO" id="GO:0016286">
    <property type="term" value="F:small conductance calcium-activated potassium channel activity"/>
    <property type="evidence" value="ECO:0007669"/>
    <property type="project" value="InterPro"/>
</dbReference>
<dbReference type="AlphaFoldDB" id="A0A1R2BK29"/>
<dbReference type="PANTHER" id="PTHR10153">
    <property type="entry name" value="SMALL CONDUCTANCE CALCIUM-ACTIVATED POTASSIUM CHANNEL"/>
    <property type="match status" value="1"/>
</dbReference>
<dbReference type="SUPFAM" id="SSF81324">
    <property type="entry name" value="Voltage-gated potassium channels"/>
    <property type="match status" value="1"/>
</dbReference>
<sequence length="398" mass="46737">MKKSLIVFAHAYDSVRPEEIAPLEKFDMSNVGKYSSKLVKYWRKLDLMACYMSIFGLFLSILEYELSFSDQRTYKNCKQSNINILRWLTLVTSILATFFAYSRYRIQSKFYQIQLKNPYKEHYKHLYSRSSLLKLVFIFEILILWLFPYPNLGSGAYFYQASNNIDPENLDTNYSICYTNSEILLIIMSLRFYFLVKCALNNSSYRDIFSTYYCNKFNTRAGFRFAMKSLIAGHQYFLIFVVILPSILILAQLLRIFERPNMNYSDFNFNDYSNSVWCLLTTMSTIGYGDFYPTTYGGRTVCIISTFWGGFSLSWVIIVISDWVYLSPEEEKALEKIENLRKNPEKSLSIGMSILSSKSIMDQSVSYEPRGKRVLNTFYQKLFEFETKLNLKLANKLN</sequence>
<dbReference type="Gene3D" id="1.10.287.70">
    <property type="match status" value="1"/>
</dbReference>
<evidence type="ECO:0000259" key="2">
    <source>
        <dbReference type="Pfam" id="PF07885"/>
    </source>
</evidence>
<gene>
    <name evidence="3" type="ORF">SteCoe_23343</name>
</gene>
<keyword evidence="1" id="KW-1133">Transmembrane helix</keyword>
<dbReference type="EMBL" id="MPUH01000592">
    <property type="protein sequence ID" value="OMJ77117.1"/>
    <property type="molecule type" value="Genomic_DNA"/>
</dbReference>
<dbReference type="GO" id="GO:0016020">
    <property type="term" value="C:membrane"/>
    <property type="evidence" value="ECO:0007669"/>
    <property type="project" value="InterPro"/>
</dbReference>